<name>A0A4S4EY00_CAMSN</name>
<organism evidence="2 3">
    <name type="scientific">Camellia sinensis var. sinensis</name>
    <name type="common">China tea</name>
    <dbReference type="NCBI Taxonomy" id="542762"/>
    <lineage>
        <taxon>Eukaryota</taxon>
        <taxon>Viridiplantae</taxon>
        <taxon>Streptophyta</taxon>
        <taxon>Embryophyta</taxon>
        <taxon>Tracheophyta</taxon>
        <taxon>Spermatophyta</taxon>
        <taxon>Magnoliopsida</taxon>
        <taxon>eudicotyledons</taxon>
        <taxon>Gunneridae</taxon>
        <taxon>Pentapetalae</taxon>
        <taxon>asterids</taxon>
        <taxon>Ericales</taxon>
        <taxon>Theaceae</taxon>
        <taxon>Camellia</taxon>
    </lineage>
</organism>
<sequence>MHGVEKGTHEGIEDFYSFSCFSSTEKHPAKRSVENNSDDKAGGDRTSPGAGEDHTTDVKRQKKLKYGLFDMAVKINGCTQPNVAVSKLESKFENLSGAKAPTISYLCNANRTICAFCQCSGLTDVSFHFWMRLSLHFLCDN</sequence>
<dbReference type="Proteomes" id="UP000306102">
    <property type="component" value="Unassembled WGS sequence"/>
</dbReference>
<dbReference type="EMBL" id="SDRB02001392">
    <property type="protein sequence ID" value="THG21465.1"/>
    <property type="molecule type" value="Genomic_DNA"/>
</dbReference>
<feature type="compositionally biased region" description="Basic and acidic residues" evidence="1">
    <location>
        <begin position="25"/>
        <end position="43"/>
    </location>
</feature>
<comment type="caution">
    <text evidence="2">The sequence shown here is derived from an EMBL/GenBank/DDBJ whole genome shotgun (WGS) entry which is preliminary data.</text>
</comment>
<accession>A0A4S4EY00</accession>
<feature type="region of interest" description="Disordered" evidence="1">
    <location>
        <begin position="25"/>
        <end position="58"/>
    </location>
</feature>
<keyword evidence="3" id="KW-1185">Reference proteome</keyword>
<proteinExistence type="predicted"/>
<protein>
    <submittedName>
        <fullName evidence="2">Uncharacterized protein</fullName>
    </submittedName>
</protein>
<gene>
    <name evidence="2" type="ORF">TEA_001083</name>
</gene>
<evidence type="ECO:0000313" key="2">
    <source>
        <dbReference type="EMBL" id="THG21465.1"/>
    </source>
</evidence>
<dbReference type="AlphaFoldDB" id="A0A4S4EY00"/>
<evidence type="ECO:0000256" key="1">
    <source>
        <dbReference type="SAM" id="MobiDB-lite"/>
    </source>
</evidence>
<reference evidence="2 3" key="1">
    <citation type="journal article" date="2018" name="Proc. Natl. Acad. Sci. U.S.A.">
        <title>Draft genome sequence of Camellia sinensis var. sinensis provides insights into the evolution of the tea genome and tea quality.</title>
        <authorList>
            <person name="Wei C."/>
            <person name="Yang H."/>
            <person name="Wang S."/>
            <person name="Zhao J."/>
            <person name="Liu C."/>
            <person name="Gao L."/>
            <person name="Xia E."/>
            <person name="Lu Y."/>
            <person name="Tai Y."/>
            <person name="She G."/>
            <person name="Sun J."/>
            <person name="Cao H."/>
            <person name="Tong W."/>
            <person name="Gao Q."/>
            <person name="Li Y."/>
            <person name="Deng W."/>
            <person name="Jiang X."/>
            <person name="Wang W."/>
            <person name="Chen Q."/>
            <person name="Zhang S."/>
            <person name="Li H."/>
            <person name="Wu J."/>
            <person name="Wang P."/>
            <person name="Li P."/>
            <person name="Shi C."/>
            <person name="Zheng F."/>
            <person name="Jian J."/>
            <person name="Huang B."/>
            <person name="Shan D."/>
            <person name="Shi M."/>
            <person name="Fang C."/>
            <person name="Yue Y."/>
            <person name="Li F."/>
            <person name="Li D."/>
            <person name="Wei S."/>
            <person name="Han B."/>
            <person name="Jiang C."/>
            <person name="Yin Y."/>
            <person name="Xia T."/>
            <person name="Zhang Z."/>
            <person name="Bennetzen J.L."/>
            <person name="Zhao S."/>
            <person name="Wan X."/>
        </authorList>
    </citation>
    <scope>NUCLEOTIDE SEQUENCE [LARGE SCALE GENOMIC DNA]</scope>
    <source>
        <strain evidence="3">cv. Shuchazao</strain>
        <tissue evidence="2">Leaf</tissue>
    </source>
</reference>
<evidence type="ECO:0000313" key="3">
    <source>
        <dbReference type="Proteomes" id="UP000306102"/>
    </source>
</evidence>